<feature type="transmembrane region" description="Helical" evidence="1">
    <location>
        <begin position="51"/>
        <end position="72"/>
    </location>
</feature>
<dbReference type="Proteomes" id="UP000323521">
    <property type="component" value="Chromosome"/>
</dbReference>
<sequence>MCFLAPLVGEYLLGNISIQDIWALPFLAPMYGGGALLIRETTRRTGRGWPTIIFLGLAYGLIEAGLIDQSLFNPSFEGHDFQSAAYIPVLGISAYNGLAFLAGHAVWSIGVPIALVETLVPGRSTRPWLGKAGLLITGGLYLLGSVFLFRNIQEEEQFLASAPQLIGAAVVALVLIGIAFALGRRPHPKTGGRTPHSWQVGILSFVISSLFFAASESWMGVAIKLFLLAVITALITRWSRRQGWGPAHRLALAGGALLTYAWGGFILTMLLGRTEIIHFIGNGIFASGAVVLLIIAARRICHIQSENMEL</sequence>
<keyword evidence="1" id="KW-0812">Transmembrane</keyword>
<keyword evidence="3" id="KW-1185">Reference proteome</keyword>
<dbReference type="AlphaFoldDB" id="A0A3G1L1T8"/>
<evidence type="ECO:0000256" key="1">
    <source>
        <dbReference type="SAM" id="Phobius"/>
    </source>
</evidence>
<gene>
    <name evidence="2" type="ORF">DCMF_19735</name>
</gene>
<proteinExistence type="predicted"/>
<feature type="transmembrane region" description="Helical" evidence="1">
    <location>
        <begin position="92"/>
        <end position="116"/>
    </location>
</feature>
<accession>A0A3G1L1T8</accession>
<dbReference type="EMBL" id="CP017634">
    <property type="protein sequence ID" value="ATW28756.1"/>
    <property type="molecule type" value="Genomic_DNA"/>
</dbReference>
<feature type="transmembrane region" description="Helical" evidence="1">
    <location>
        <begin position="128"/>
        <end position="149"/>
    </location>
</feature>
<organism evidence="2 3">
    <name type="scientific">Formimonas warabiya</name>
    <dbReference type="NCBI Taxonomy" id="1761012"/>
    <lineage>
        <taxon>Bacteria</taxon>
        <taxon>Bacillati</taxon>
        <taxon>Bacillota</taxon>
        <taxon>Clostridia</taxon>
        <taxon>Eubacteriales</taxon>
        <taxon>Peptococcaceae</taxon>
        <taxon>Candidatus Formimonas</taxon>
    </lineage>
</organism>
<keyword evidence="1" id="KW-1133">Transmembrane helix</keyword>
<evidence type="ECO:0000313" key="2">
    <source>
        <dbReference type="EMBL" id="ATW28756.1"/>
    </source>
</evidence>
<feature type="transmembrane region" description="Helical" evidence="1">
    <location>
        <begin position="250"/>
        <end position="270"/>
    </location>
</feature>
<feature type="transmembrane region" description="Helical" evidence="1">
    <location>
        <begin position="195"/>
        <end position="212"/>
    </location>
</feature>
<evidence type="ECO:0008006" key="4">
    <source>
        <dbReference type="Google" id="ProtNLM"/>
    </source>
</evidence>
<feature type="transmembrane region" description="Helical" evidence="1">
    <location>
        <begin position="21"/>
        <end position="39"/>
    </location>
</feature>
<feature type="transmembrane region" description="Helical" evidence="1">
    <location>
        <begin position="276"/>
        <end position="297"/>
    </location>
</feature>
<dbReference type="KEGG" id="fwa:DCMF_19735"/>
<reference evidence="2 3" key="1">
    <citation type="submission" date="2016-10" db="EMBL/GenBank/DDBJ databases">
        <title>Complete Genome Sequence of Peptococcaceae strain DCMF.</title>
        <authorList>
            <person name="Edwards R.J."/>
            <person name="Holland S.I."/>
            <person name="Deshpande N.P."/>
            <person name="Wong Y.K."/>
            <person name="Ertan H."/>
            <person name="Manefield M."/>
            <person name="Russell T.L."/>
            <person name="Lee M.J."/>
        </authorList>
    </citation>
    <scope>NUCLEOTIDE SEQUENCE [LARGE SCALE GENOMIC DNA]</scope>
    <source>
        <strain evidence="2 3">DCMF</strain>
    </source>
</reference>
<feature type="transmembrane region" description="Helical" evidence="1">
    <location>
        <begin position="218"/>
        <end position="238"/>
    </location>
</feature>
<protein>
    <recommendedName>
        <fullName evidence="4">DUF998 domain-containing protein</fullName>
    </recommendedName>
</protein>
<name>A0A3G1L1T8_FORW1</name>
<keyword evidence="1" id="KW-0472">Membrane</keyword>
<evidence type="ECO:0000313" key="3">
    <source>
        <dbReference type="Proteomes" id="UP000323521"/>
    </source>
</evidence>
<feature type="transmembrane region" description="Helical" evidence="1">
    <location>
        <begin position="161"/>
        <end position="183"/>
    </location>
</feature>